<sequence length="686" mass="78354">MGTSLQLNHTKELTLQEKNQLDQHIAEMIEIHKNNGASINTLVMDSVTALSIAESRSEALADQGVLKSLWRGLTGKNQQIRADIDRNLATSQYAAGQMIQILAQQNLMSFDLVGKVNEKLNKMVHEVDGEINNIYKVLIDYFGQIHCYNEEQDEKIVELELQVSELKNIVRRMNMNCKNCGLEAKDGQLICYKCGEVLEVNTFADDNLHRAFLSKVEGISKVLKNNTLSTDYMWDVTVSKYAQVIESTKAVLSTELMADKVTTKMFRDMDNMLKRCKKAEFHIALVGAIKAGKSTLINAILGFELASTRVTPETAALTKFRSSKENYVKVSFYKAVEWDKLWTSAKNSRAEVFLEEYKALNADAEKNNWLDKETLTFSCASKEDLKEEIQKWTSSKSPTHYFVKEVEVGLEDFNMPEEVVFVDTPGLDDVVQYRSDITRDYIDRANAVLVCVKADALTGQEMATIYSVFANTRYNPEKVYIVATQLDTLNRPEENWKEQYKEWLKYLKRADCFGSERLASKNIIPVSGYFYTLIKNFDHITDQDDEYFDLVSILSKFRLTMAQLGENAKRLLEFTGVDILKRRLDQEVVMNYKSILIDDIRENFLLCKSDISDLMKKLKSNQQEVIETSEKGIEEIRAKREEYATRLEATAVDKKEMDKLLKTIKLATTKRVEELTVAIKSMGGVS</sequence>
<keyword evidence="4" id="KW-0342">GTP-binding</keyword>
<dbReference type="GO" id="GO:0016020">
    <property type="term" value="C:membrane"/>
    <property type="evidence" value="ECO:0007669"/>
    <property type="project" value="UniProtKB-SubCell"/>
</dbReference>
<organism evidence="8 9">
    <name type="scientific">Natranaerovirga pectinivora</name>
    <dbReference type="NCBI Taxonomy" id="682400"/>
    <lineage>
        <taxon>Bacteria</taxon>
        <taxon>Bacillati</taxon>
        <taxon>Bacillota</taxon>
        <taxon>Clostridia</taxon>
        <taxon>Lachnospirales</taxon>
        <taxon>Natranaerovirgaceae</taxon>
        <taxon>Natranaerovirga</taxon>
    </lineage>
</organism>
<evidence type="ECO:0000259" key="7">
    <source>
        <dbReference type="Pfam" id="PF00350"/>
    </source>
</evidence>
<dbReference type="OrthoDB" id="9802035at2"/>
<evidence type="ECO:0000256" key="4">
    <source>
        <dbReference type="ARBA" id="ARBA00023134"/>
    </source>
</evidence>
<evidence type="ECO:0000256" key="6">
    <source>
        <dbReference type="SAM" id="Coils"/>
    </source>
</evidence>
<keyword evidence="9" id="KW-1185">Reference proteome</keyword>
<dbReference type="InterPro" id="IPR045063">
    <property type="entry name" value="Dynamin_N"/>
</dbReference>
<proteinExistence type="predicted"/>
<dbReference type="GO" id="GO:0003924">
    <property type="term" value="F:GTPase activity"/>
    <property type="evidence" value="ECO:0007669"/>
    <property type="project" value="InterPro"/>
</dbReference>
<dbReference type="EMBL" id="SMAL01000011">
    <property type="protein sequence ID" value="TCT12840.1"/>
    <property type="molecule type" value="Genomic_DNA"/>
</dbReference>
<evidence type="ECO:0000256" key="1">
    <source>
        <dbReference type="ARBA" id="ARBA00004370"/>
    </source>
</evidence>
<name>A0A4R3MGS1_9FIRM</name>
<keyword evidence="5" id="KW-0472">Membrane</keyword>
<dbReference type="Pfam" id="PF00350">
    <property type="entry name" value="Dynamin_N"/>
    <property type="match status" value="1"/>
</dbReference>
<dbReference type="GO" id="GO:0005525">
    <property type="term" value="F:GTP binding"/>
    <property type="evidence" value="ECO:0007669"/>
    <property type="project" value="UniProtKB-KW"/>
</dbReference>
<dbReference type="Gene3D" id="3.40.50.300">
    <property type="entry name" value="P-loop containing nucleotide triphosphate hydrolases"/>
    <property type="match status" value="1"/>
</dbReference>
<dbReference type="InterPro" id="IPR027417">
    <property type="entry name" value="P-loop_NTPase"/>
</dbReference>
<feature type="coiled-coil region" evidence="6">
    <location>
        <begin position="149"/>
        <end position="176"/>
    </location>
</feature>
<reference evidence="8 9" key="1">
    <citation type="submission" date="2019-03" db="EMBL/GenBank/DDBJ databases">
        <title>Genomic Encyclopedia of Type Strains, Phase IV (KMG-IV): sequencing the most valuable type-strain genomes for metagenomic binning, comparative biology and taxonomic classification.</title>
        <authorList>
            <person name="Goeker M."/>
        </authorList>
    </citation>
    <scope>NUCLEOTIDE SEQUENCE [LARGE SCALE GENOMIC DNA]</scope>
    <source>
        <strain evidence="8 9">DSM 24629</strain>
    </source>
</reference>
<dbReference type="SUPFAM" id="SSF52540">
    <property type="entry name" value="P-loop containing nucleoside triphosphate hydrolases"/>
    <property type="match status" value="1"/>
</dbReference>
<evidence type="ECO:0000256" key="2">
    <source>
        <dbReference type="ARBA" id="ARBA00022741"/>
    </source>
</evidence>
<evidence type="ECO:0000313" key="9">
    <source>
        <dbReference type="Proteomes" id="UP000294902"/>
    </source>
</evidence>
<dbReference type="Proteomes" id="UP000294902">
    <property type="component" value="Unassembled WGS sequence"/>
</dbReference>
<dbReference type="PANTHER" id="PTHR10465:SF0">
    <property type="entry name" value="SARCALUMENIN"/>
    <property type="match status" value="1"/>
</dbReference>
<keyword evidence="2" id="KW-0547">Nucleotide-binding</keyword>
<comment type="subcellular location">
    <subcellularLocation>
        <location evidence="1">Membrane</location>
    </subcellularLocation>
</comment>
<dbReference type="RefSeq" id="WP_132253637.1">
    <property type="nucleotide sequence ID" value="NZ_SMAL01000011.1"/>
</dbReference>
<dbReference type="InterPro" id="IPR027094">
    <property type="entry name" value="Mitofusin_fam"/>
</dbReference>
<evidence type="ECO:0000256" key="5">
    <source>
        <dbReference type="ARBA" id="ARBA00023136"/>
    </source>
</evidence>
<accession>A0A4R3MGS1</accession>
<evidence type="ECO:0000313" key="8">
    <source>
        <dbReference type="EMBL" id="TCT12840.1"/>
    </source>
</evidence>
<dbReference type="PANTHER" id="PTHR10465">
    <property type="entry name" value="TRANSMEMBRANE GTPASE FZO1"/>
    <property type="match status" value="1"/>
</dbReference>
<feature type="domain" description="Dynamin N-terminal" evidence="7">
    <location>
        <begin position="283"/>
        <end position="456"/>
    </location>
</feature>
<keyword evidence="3" id="KW-0378">Hydrolase</keyword>
<comment type="caution">
    <text evidence="8">The sequence shown here is derived from an EMBL/GenBank/DDBJ whole genome shotgun (WGS) entry which is preliminary data.</text>
</comment>
<evidence type="ECO:0000256" key="3">
    <source>
        <dbReference type="ARBA" id="ARBA00022801"/>
    </source>
</evidence>
<gene>
    <name evidence="8" type="ORF">EDC18_11111</name>
</gene>
<keyword evidence="6" id="KW-0175">Coiled coil</keyword>
<dbReference type="AlphaFoldDB" id="A0A4R3MGS1"/>
<protein>
    <submittedName>
        <fullName evidence="8">Dynamin family protein</fullName>
    </submittedName>
</protein>